<name>A0A6G0XNW4_9STRA</name>
<keyword evidence="2" id="KW-0808">Transferase</keyword>
<keyword evidence="4" id="KW-0418">Kinase</keyword>
<evidence type="ECO:0000256" key="6">
    <source>
        <dbReference type="PIRSR" id="PIRSR630616-1"/>
    </source>
</evidence>
<dbReference type="SUPFAM" id="SSF56112">
    <property type="entry name" value="Protein kinase-like (PK-like)"/>
    <property type="match status" value="1"/>
</dbReference>
<evidence type="ECO:0000256" key="5">
    <source>
        <dbReference type="ARBA" id="ARBA00022840"/>
    </source>
</evidence>
<feature type="region of interest" description="Disordered" evidence="10">
    <location>
        <begin position="554"/>
        <end position="618"/>
    </location>
</feature>
<comment type="caution">
    <text evidence="12">The sequence shown here is derived from an EMBL/GenBank/DDBJ whole genome shotgun (WGS) entry which is preliminary data.</text>
</comment>
<dbReference type="InterPro" id="IPR000719">
    <property type="entry name" value="Prot_kinase_dom"/>
</dbReference>
<evidence type="ECO:0000313" key="13">
    <source>
        <dbReference type="Proteomes" id="UP000481153"/>
    </source>
</evidence>
<feature type="binding site" evidence="7 9">
    <location>
        <position position="239"/>
    </location>
    <ligand>
        <name>ATP</name>
        <dbReference type="ChEBI" id="CHEBI:30616"/>
    </ligand>
</feature>
<feature type="region of interest" description="Disordered" evidence="10">
    <location>
        <begin position="26"/>
        <end position="68"/>
    </location>
</feature>
<organism evidence="12 13">
    <name type="scientific">Aphanomyces euteiches</name>
    <dbReference type="NCBI Taxonomy" id="100861"/>
    <lineage>
        <taxon>Eukaryota</taxon>
        <taxon>Sar</taxon>
        <taxon>Stramenopiles</taxon>
        <taxon>Oomycota</taxon>
        <taxon>Saprolegniomycetes</taxon>
        <taxon>Saprolegniales</taxon>
        <taxon>Verrucalvaceae</taxon>
        <taxon>Aphanomyces</taxon>
    </lineage>
</organism>
<feature type="active site" description="Proton acceptor" evidence="6">
    <location>
        <position position="335"/>
    </location>
</feature>
<dbReference type="CDD" id="cd14003">
    <property type="entry name" value="STKc_AMPK-like"/>
    <property type="match status" value="1"/>
</dbReference>
<evidence type="ECO:0000256" key="1">
    <source>
        <dbReference type="ARBA" id="ARBA00022527"/>
    </source>
</evidence>
<dbReference type="PROSITE" id="PS00107">
    <property type="entry name" value="PROTEIN_KINASE_ATP"/>
    <property type="match status" value="1"/>
</dbReference>
<evidence type="ECO:0000256" key="9">
    <source>
        <dbReference type="PROSITE-ProRule" id="PRU10141"/>
    </source>
</evidence>
<dbReference type="FunFam" id="3.30.200.20:FF:000042">
    <property type="entry name" value="Aurora kinase A"/>
    <property type="match status" value="1"/>
</dbReference>
<evidence type="ECO:0000256" key="8">
    <source>
        <dbReference type="PIRSR" id="PIRSR630616-3"/>
    </source>
</evidence>
<dbReference type="PROSITE" id="PS00108">
    <property type="entry name" value="PROTEIN_KINASE_ST"/>
    <property type="match status" value="1"/>
</dbReference>
<feature type="region of interest" description="Disordered" evidence="10">
    <location>
        <begin position="113"/>
        <end position="157"/>
    </location>
</feature>
<dbReference type="Proteomes" id="UP000481153">
    <property type="component" value="Unassembled WGS sequence"/>
</dbReference>
<feature type="domain" description="Protein kinase" evidence="11">
    <location>
        <begin position="210"/>
        <end position="464"/>
    </location>
</feature>
<feature type="binding site" evidence="7">
    <location>
        <position position="353"/>
    </location>
    <ligand>
        <name>ATP</name>
        <dbReference type="ChEBI" id="CHEBI:30616"/>
    </ligand>
</feature>
<dbReference type="Gene3D" id="1.10.510.10">
    <property type="entry name" value="Transferase(Phosphotransferase) domain 1"/>
    <property type="match status" value="1"/>
</dbReference>
<protein>
    <recommendedName>
        <fullName evidence="11">Protein kinase domain-containing protein</fullName>
    </recommendedName>
</protein>
<keyword evidence="1" id="KW-0723">Serine/threonine-protein kinase</keyword>
<dbReference type="InterPro" id="IPR011009">
    <property type="entry name" value="Kinase-like_dom_sf"/>
</dbReference>
<evidence type="ECO:0000259" key="11">
    <source>
        <dbReference type="PROSITE" id="PS50011"/>
    </source>
</evidence>
<evidence type="ECO:0000256" key="4">
    <source>
        <dbReference type="ARBA" id="ARBA00022777"/>
    </source>
</evidence>
<evidence type="ECO:0000313" key="12">
    <source>
        <dbReference type="EMBL" id="KAF0742104.1"/>
    </source>
</evidence>
<evidence type="ECO:0000256" key="10">
    <source>
        <dbReference type="SAM" id="MobiDB-lite"/>
    </source>
</evidence>
<evidence type="ECO:0000256" key="3">
    <source>
        <dbReference type="ARBA" id="ARBA00022741"/>
    </source>
</evidence>
<dbReference type="PANTHER" id="PTHR24350">
    <property type="entry name" value="SERINE/THREONINE-PROTEIN KINASE IAL-RELATED"/>
    <property type="match status" value="1"/>
</dbReference>
<dbReference type="GO" id="GO:0005524">
    <property type="term" value="F:ATP binding"/>
    <property type="evidence" value="ECO:0007669"/>
    <property type="project" value="UniProtKB-UniRule"/>
</dbReference>
<dbReference type="EMBL" id="VJMJ01000030">
    <property type="protein sequence ID" value="KAF0742104.1"/>
    <property type="molecule type" value="Genomic_DNA"/>
</dbReference>
<dbReference type="GO" id="GO:0004674">
    <property type="term" value="F:protein serine/threonine kinase activity"/>
    <property type="evidence" value="ECO:0007669"/>
    <property type="project" value="UniProtKB-KW"/>
</dbReference>
<dbReference type="InterPro" id="IPR030616">
    <property type="entry name" value="Aur-like"/>
</dbReference>
<keyword evidence="3 7" id="KW-0547">Nucleotide-binding</keyword>
<accession>A0A6G0XNW4</accession>
<keyword evidence="13" id="KW-1185">Reference proteome</keyword>
<keyword evidence="5 7" id="KW-0067">ATP-binding</keyword>
<proteinExistence type="predicted"/>
<feature type="compositionally biased region" description="Polar residues" evidence="10">
    <location>
        <begin position="581"/>
        <end position="600"/>
    </location>
</feature>
<dbReference type="VEuPathDB" id="FungiDB:AeMF1_000191"/>
<sequence length="641" mass="72099">MFRSVLPGTPETLSLVMNFLSRHGSAPGCRPRMLTAAPKSPRGGQRPVKPPTVGEPSRPRTASGGSGHKKLQYALVCARLMAENQAFEMAQKRQQDAARVLHDKALKARCKSANGAVKQELKQRVIQPVRSSKADQTQPKPPPPSCNQRGHHAPPRSHFVPVEHQVVSMSAISKALTTIVRKPLNKHERNELCYALLDVDSIHSTSLDGYLLGKVVGVGTFGKVRIATHKVSAQVVAIKTYERSRTKDASQWKRIQHEAKLMEKLDHPYIIRLHETIETPTKLHIVMENVSSDVGNLCEFVKRHKRLSESDAGHVFIQIVSAVIHMHSMHVIHRDIKLENILLDRYGNTKLVDFGFSAVQSATKPFSTFCGTPCYMAPEIIHRKTYWGQPVDVWSLGVLLFAMLCGFFPFRARNYNDLYRKILKGHFDFPPHVSHDAQTLIRGMLEADPTKRLKLHDVRAHAWTRQFRAMKHQHLPLYRQLSLGLLADSIAAVLQRHLFEHMEMLGIHRNVVQTALDEKRYNGLSTLYYLLLHRAEVLCHGGDSSEEMIVSAEPPPQVLEADPRPTKKTTVVQASPPPSPDATSWSSHVQNEPHSESSLSGAEPDLETLARLNDDDMLDSKLVPWQSRELRDVVEMLDSEM</sequence>
<dbReference type="InterPro" id="IPR008271">
    <property type="entry name" value="Ser/Thr_kinase_AS"/>
</dbReference>
<dbReference type="FunFam" id="1.10.510.10:FF:000571">
    <property type="entry name" value="Maternal embryonic leucine zipper kinase"/>
    <property type="match status" value="1"/>
</dbReference>
<reference evidence="12 13" key="1">
    <citation type="submission" date="2019-07" db="EMBL/GenBank/DDBJ databases">
        <title>Genomics analysis of Aphanomyces spp. identifies a new class of oomycete effector associated with host adaptation.</title>
        <authorList>
            <person name="Gaulin E."/>
        </authorList>
    </citation>
    <scope>NUCLEOTIDE SEQUENCE [LARGE SCALE GENOMIC DNA]</scope>
    <source>
        <strain evidence="12 13">ATCC 201684</strain>
    </source>
</reference>
<dbReference type="AlphaFoldDB" id="A0A6G0XNW4"/>
<evidence type="ECO:0000256" key="2">
    <source>
        <dbReference type="ARBA" id="ARBA00022679"/>
    </source>
</evidence>
<evidence type="ECO:0000256" key="7">
    <source>
        <dbReference type="PIRSR" id="PIRSR630616-2"/>
    </source>
</evidence>
<feature type="binding site" evidence="7">
    <location>
        <begin position="339"/>
        <end position="340"/>
    </location>
    <ligand>
        <name>ATP</name>
        <dbReference type="ChEBI" id="CHEBI:30616"/>
    </ligand>
</feature>
<gene>
    <name evidence="12" type="ORF">Ae201684_002778</name>
</gene>
<dbReference type="InterPro" id="IPR017441">
    <property type="entry name" value="Protein_kinase_ATP_BS"/>
</dbReference>
<dbReference type="SMART" id="SM00220">
    <property type="entry name" value="S_TKc"/>
    <property type="match status" value="1"/>
</dbReference>
<dbReference type="Pfam" id="PF00069">
    <property type="entry name" value="Pkinase"/>
    <property type="match status" value="1"/>
</dbReference>
<feature type="cross-link" description="Glycyl lysine isopeptide (Lys-Gly) (interchain with G-Cter in SUMO2)" evidence="8">
    <location>
        <position position="337"/>
    </location>
</feature>
<dbReference type="PROSITE" id="PS50011">
    <property type="entry name" value="PROTEIN_KINASE_DOM"/>
    <property type="match status" value="1"/>
</dbReference>